<proteinExistence type="predicted"/>
<dbReference type="Pfam" id="PF08238">
    <property type="entry name" value="Sel1"/>
    <property type="match status" value="2"/>
</dbReference>
<dbReference type="EMBL" id="FP929003">
    <property type="protein sequence ID" value="CBK42297.1"/>
    <property type="molecule type" value="Genomic_DNA"/>
</dbReference>
<name>D8PGB0_9BACT</name>
<dbReference type="Gene3D" id="1.25.40.10">
    <property type="entry name" value="Tetratricopeptide repeat domain"/>
    <property type="match status" value="1"/>
</dbReference>
<keyword evidence="3" id="KW-1185">Reference proteome</keyword>
<evidence type="ECO:0000313" key="3">
    <source>
        <dbReference type="Proteomes" id="UP000001660"/>
    </source>
</evidence>
<dbReference type="AlphaFoldDB" id="D8PGB0"/>
<keyword evidence="1" id="KW-0732">Signal</keyword>
<dbReference type="KEGG" id="nde:NIDE2590"/>
<dbReference type="PANTHER" id="PTHR11102:SF160">
    <property type="entry name" value="ERAD-ASSOCIATED E3 UBIQUITIN-PROTEIN LIGASE COMPONENT HRD3"/>
    <property type="match status" value="1"/>
</dbReference>
<dbReference type="InterPro" id="IPR011990">
    <property type="entry name" value="TPR-like_helical_dom_sf"/>
</dbReference>
<dbReference type="STRING" id="330214.NIDE2590"/>
<dbReference type="PANTHER" id="PTHR11102">
    <property type="entry name" value="SEL-1-LIKE PROTEIN"/>
    <property type="match status" value="1"/>
</dbReference>
<dbReference type="PROSITE" id="PS51257">
    <property type="entry name" value="PROKAR_LIPOPROTEIN"/>
    <property type="match status" value="1"/>
</dbReference>
<evidence type="ECO:0000256" key="1">
    <source>
        <dbReference type="SAM" id="SignalP"/>
    </source>
</evidence>
<dbReference type="InterPro" id="IPR006597">
    <property type="entry name" value="Sel1-like"/>
</dbReference>
<dbReference type="Proteomes" id="UP000001660">
    <property type="component" value="Chromosome"/>
</dbReference>
<evidence type="ECO:0008006" key="4">
    <source>
        <dbReference type="Google" id="ProtNLM"/>
    </source>
</evidence>
<organism evidence="2 3">
    <name type="scientific">Nitrospira defluvii</name>
    <dbReference type="NCBI Taxonomy" id="330214"/>
    <lineage>
        <taxon>Bacteria</taxon>
        <taxon>Pseudomonadati</taxon>
        <taxon>Nitrospirota</taxon>
        <taxon>Nitrospiria</taxon>
        <taxon>Nitrospirales</taxon>
        <taxon>Nitrospiraceae</taxon>
        <taxon>Nitrospira</taxon>
    </lineage>
</organism>
<reference evidence="2 3" key="1">
    <citation type="journal article" date="2010" name="Proc. Natl. Acad. Sci. U.S.A.">
        <title>A Nitrospira metagenome illuminates the physiology and evolution of globally important nitrite-oxidizing bacteria.</title>
        <authorList>
            <person name="Lucker S."/>
            <person name="Wagner M."/>
            <person name="Maixner F."/>
            <person name="Pelletier E."/>
            <person name="Koch H."/>
            <person name="Vacherie B."/>
            <person name="Rattei T."/>
            <person name="Sinninghe Damste J."/>
            <person name="Spieck E."/>
            <person name="Le Paslier D."/>
            <person name="Daims H."/>
        </authorList>
    </citation>
    <scope>NUCLEOTIDE SEQUENCE [LARGE SCALE GENOMIC DNA]</scope>
</reference>
<feature type="chain" id="PRO_5003120047" description="Sel1 repeat family protein" evidence="1">
    <location>
        <begin position="35"/>
        <end position="155"/>
    </location>
</feature>
<accession>D8PGB0</accession>
<dbReference type="SMART" id="SM00671">
    <property type="entry name" value="SEL1"/>
    <property type="match status" value="2"/>
</dbReference>
<dbReference type="InterPro" id="IPR050767">
    <property type="entry name" value="Sel1_AlgK"/>
</dbReference>
<feature type="signal peptide" evidence="1">
    <location>
        <begin position="1"/>
        <end position="34"/>
    </location>
</feature>
<dbReference type="HOGENOM" id="CLU_1692284_0_0_0"/>
<sequence>MSGRGALVTNRFGWRWLLAAMMVLLSCPFSSAFADPSSRHQLQALAGQGDANAQWMLGQALLTGSLGETDEAEAVRWLQLAADQGHVLAQRDMGMLYEQGQGVTQDVLEAFFWYSLASRQDSSRARLRRDALAAMLTVEQHEAIAARLKGWRPRK</sequence>
<evidence type="ECO:0000313" key="2">
    <source>
        <dbReference type="EMBL" id="CBK42297.1"/>
    </source>
</evidence>
<protein>
    <recommendedName>
        <fullName evidence="4">Sel1 repeat family protein</fullName>
    </recommendedName>
</protein>
<dbReference type="eggNOG" id="COG0790">
    <property type="taxonomic scope" value="Bacteria"/>
</dbReference>
<gene>
    <name evidence="2" type="ORF">NIDE2590</name>
</gene>
<dbReference type="SUPFAM" id="SSF81901">
    <property type="entry name" value="HCP-like"/>
    <property type="match status" value="1"/>
</dbReference>